<feature type="domain" description="Erythromycin biosynthesis protein CIII-like C-terminal" evidence="5">
    <location>
        <begin position="271"/>
        <end position="414"/>
    </location>
</feature>
<evidence type="ECO:0000256" key="1">
    <source>
        <dbReference type="ARBA" id="ARBA00006962"/>
    </source>
</evidence>
<dbReference type="Pfam" id="PF21036">
    <property type="entry name" value="EryCIII-like_N"/>
    <property type="match status" value="1"/>
</dbReference>
<gene>
    <name evidence="7" type="ORF">HNP84_005769</name>
</gene>
<dbReference type="CDD" id="cd03784">
    <property type="entry name" value="GT1_Gtf-like"/>
    <property type="match status" value="1"/>
</dbReference>
<dbReference type="InterPro" id="IPR048284">
    <property type="entry name" value="EryCIII-like_N"/>
</dbReference>
<protein>
    <submittedName>
        <fullName evidence="7">Glycosyltransferase (Activator-dependent family)</fullName>
    </submittedName>
</protein>
<dbReference type="InterPro" id="IPR002213">
    <property type="entry name" value="UDP_glucos_trans"/>
</dbReference>
<keyword evidence="2" id="KW-0328">Glycosyltransferase</keyword>
<evidence type="ECO:0000256" key="2">
    <source>
        <dbReference type="ARBA" id="ARBA00022676"/>
    </source>
</evidence>
<evidence type="ECO:0000313" key="8">
    <source>
        <dbReference type="Proteomes" id="UP000578449"/>
    </source>
</evidence>
<organism evidence="7 8">
    <name type="scientific">Thermocatellispora tengchongensis</name>
    <dbReference type="NCBI Taxonomy" id="1073253"/>
    <lineage>
        <taxon>Bacteria</taxon>
        <taxon>Bacillati</taxon>
        <taxon>Actinomycetota</taxon>
        <taxon>Actinomycetes</taxon>
        <taxon>Streptosporangiales</taxon>
        <taxon>Streptosporangiaceae</taxon>
        <taxon>Thermocatellispora</taxon>
    </lineage>
</organism>
<dbReference type="AlphaFoldDB" id="A0A840PIX6"/>
<name>A0A840PIX6_9ACTN</name>
<dbReference type="SUPFAM" id="SSF53756">
    <property type="entry name" value="UDP-Glycosyltransferase/glycogen phosphorylase"/>
    <property type="match status" value="1"/>
</dbReference>
<evidence type="ECO:0000259" key="6">
    <source>
        <dbReference type="Pfam" id="PF21036"/>
    </source>
</evidence>
<dbReference type="RefSeq" id="WP_185052953.1">
    <property type="nucleotide sequence ID" value="NZ_BAABIX010000017.1"/>
</dbReference>
<dbReference type="EMBL" id="JACHGN010000013">
    <property type="protein sequence ID" value="MBB5136025.1"/>
    <property type="molecule type" value="Genomic_DNA"/>
</dbReference>
<dbReference type="GO" id="GO:0016758">
    <property type="term" value="F:hexosyltransferase activity"/>
    <property type="evidence" value="ECO:0007669"/>
    <property type="project" value="UniProtKB-ARBA"/>
</dbReference>
<evidence type="ECO:0000256" key="4">
    <source>
        <dbReference type="ARBA" id="ARBA00023194"/>
    </source>
</evidence>
<dbReference type="InterPro" id="IPR010610">
    <property type="entry name" value="EryCIII-like_C"/>
</dbReference>
<dbReference type="InterPro" id="IPR050426">
    <property type="entry name" value="Glycosyltransferase_28"/>
</dbReference>
<dbReference type="Gene3D" id="3.40.50.2000">
    <property type="entry name" value="Glycogen Phosphorylase B"/>
    <property type="match status" value="2"/>
</dbReference>
<comment type="caution">
    <text evidence="7">The sequence shown here is derived from an EMBL/GenBank/DDBJ whole genome shotgun (WGS) entry which is preliminary data.</text>
</comment>
<keyword evidence="4" id="KW-0045">Antibiotic biosynthesis</keyword>
<keyword evidence="3 7" id="KW-0808">Transferase</keyword>
<dbReference type="InterPro" id="IPR030953">
    <property type="entry name" value="Glycosyl_450act"/>
</dbReference>
<comment type="similarity">
    <text evidence="1">Belongs to the glycosyltransferase 28 family.</text>
</comment>
<sequence>MRVLVVTLPAKTHLYNMVPLAWAMHVTGHEVVVASTPDAAGVIAGTGLPSVPLGSPVHLDEAMRREPRDPAMGQSAWVDIAEPDERKMTWDFVLPIITYGSYLFQTVNTDKVIDDMVAFAREWKPDLVIWDPLMFAAPIAARAVGAAHARMLWGPDLIGRIRKIFLRFLDHPLSEFTEDPLGDWLRRSARRYGQRFDEEMVAGQWTIDPTPQWLQYSVDLEYVPIRFVHYNGPSEIPGWALEKPDRPRIVLTLGLSKRELEGDVSRFLSAMLEAVEGLDVEVIATLDPLQLGRAARVPANVKTVDFVPLNTILQTSSAIVHHGGFGTFGNALARGVPQFLVPDDTWDTVLIGDHLVRRGAGMCIPPERRSPGELREAIQRIITDPSYRENALALSRENQELPGPVDLVPVLESLTAKHRVARG</sequence>
<feature type="domain" description="Erythromycin biosynthesis protein CIII-like N-terminal" evidence="6">
    <location>
        <begin position="22"/>
        <end position="254"/>
    </location>
</feature>
<accession>A0A840PIX6</accession>
<dbReference type="Pfam" id="PF06722">
    <property type="entry name" value="EryCIII-like_C"/>
    <property type="match status" value="1"/>
</dbReference>
<dbReference type="Proteomes" id="UP000578449">
    <property type="component" value="Unassembled WGS sequence"/>
</dbReference>
<keyword evidence="8" id="KW-1185">Reference proteome</keyword>
<dbReference type="GO" id="GO:0008194">
    <property type="term" value="F:UDP-glycosyltransferase activity"/>
    <property type="evidence" value="ECO:0007669"/>
    <property type="project" value="InterPro"/>
</dbReference>
<evidence type="ECO:0000259" key="5">
    <source>
        <dbReference type="Pfam" id="PF06722"/>
    </source>
</evidence>
<reference evidence="7 8" key="1">
    <citation type="submission" date="2020-08" db="EMBL/GenBank/DDBJ databases">
        <title>Genomic Encyclopedia of Type Strains, Phase IV (KMG-IV): sequencing the most valuable type-strain genomes for metagenomic binning, comparative biology and taxonomic classification.</title>
        <authorList>
            <person name="Goeker M."/>
        </authorList>
    </citation>
    <scope>NUCLEOTIDE SEQUENCE [LARGE SCALE GENOMIC DNA]</scope>
    <source>
        <strain evidence="7 8">DSM 45615</strain>
    </source>
</reference>
<proteinExistence type="inferred from homology"/>
<dbReference type="GO" id="GO:0017000">
    <property type="term" value="P:antibiotic biosynthetic process"/>
    <property type="evidence" value="ECO:0007669"/>
    <property type="project" value="UniProtKB-KW"/>
</dbReference>
<evidence type="ECO:0000313" key="7">
    <source>
        <dbReference type="EMBL" id="MBB5136025.1"/>
    </source>
</evidence>
<evidence type="ECO:0000256" key="3">
    <source>
        <dbReference type="ARBA" id="ARBA00022679"/>
    </source>
</evidence>
<dbReference type="NCBIfam" id="TIGR04516">
    <property type="entry name" value="glycosyl_450act"/>
    <property type="match status" value="1"/>
</dbReference>
<dbReference type="FunFam" id="3.40.50.2000:FF:000072">
    <property type="entry name" value="Glycosyl transferase"/>
    <property type="match status" value="1"/>
</dbReference>
<dbReference type="PANTHER" id="PTHR48050">
    <property type="entry name" value="STEROL 3-BETA-GLUCOSYLTRANSFERASE"/>
    <property type="match status" value="1"/>
</dbReference>
<dbReference type="PANTHER" id="PTHR48050:SF13">
    <property type="entry name" value="STEROL 3-BETA-GLUCOSYLTRANSFERASE UGT80A2"/>
    <property type="match status" value="1"/>
</dbReference>